<feature type="region of interest" description="Disordered" evidence="1">
    <location>
        <begin position="962"/>
        <end position="1079"/>
    </location>
</feature>
<evidence type="ECO:0000259" key="2">
    <source>
        <dbReference type="SMART" id="SM00382"/>
    </source>
</evidence>
<feature type="compositionally biased region" description="Gly residues" evidence="1">
    <location>
        <begin position="1152"/>
        <end position="1175"/>
    </location>
</feature>
<evidence type="ECO:0000256" key="1">
    <source>
        <dbReference type="SAM" id="MobiDB-lite"/>
    </source>
</evidence>
<dbReference type="Pfam" id="PF00004">
    <property type="entry name" value="AAA"/>
    <property type="match status" value="1"/>
</dbReference>
<protein>
    <recommendedName>
        <fullName evidence="2">AAA+ ATPase domain-containing protein</fullName>
    </recommendedName>
</protein>
<dbReference type="Gene3D" id="3.40.50.300">
    <property type="entry name" value="P-loop containing nucleotide triphosphate hydrolases"/>
    <property type="match status" value="1"/>
</dbReference>
<comment type="caution">
    <text evidence="3">The sequence shown here is derived from an EMBL/GenBank/DDBJ whole genome shotgun (WGS) entry which is preliminary data.</text>
</comment>
<feature type="domain" description="AAA+ ATPase" evidence="2">
    <location>
        <begin position="669"/>
        <end position="798"/>
    </location>
</feature>
<dbReference type="SMART" id="SM00382">
    <property type="entry name" value="AAA"/>
    <property type="match status" value="1"/>
</dbReference>
<dbReference type="GO" id="GO:0016887">
    <property type="term" value="F:ATP hydrolysis activity"/>
    <property type="evidence" value="ECO:0007669"/>
    <property type="project" value="InterPro"/>
</dbReference>
<feature type="compositionally biased region" description="Polar residues" evidence="1">
    <location>
        <begin position="1017"/>
        <end position="1031"/>
    </location>
</feature>
<dbReference type="PANTHER" id="PTHR46411">
    <property type="entry name" value="FAMILY ATPASE, PUTATIVE-RELATED"/>
    <property type="match status" value="1"/>
</dbReference>
<feature type="region of interest" description="Disordered" evidence="1">
    <location>
        <begin position="1131"/>
        <end position="1199"/>
    </location>
</feature>
<feature type="compositionally biased region" description="Acidic residues" evidence="1">
    <location>
        <begin position="1190"/>
        <end position="1199"/>
    </location>
</feature>
<evidence type="ECO:0000313" key="4">
    <source>
        <dbReference type="Proteomes" id="UP001301958"/>
    </source>
</evidence>
<dbReference type="Pfam" id="PF23232">
    <property type="entry name" value="AAA_lid_13"/>
    <property type="match status" value="1"/>
</dbReference>
<dbReference type="InterPro" id="IPR054289">
    <property type="entry name" value="DUF7025"/>
</dbReference>
<dbReference type="CDD" id="cd19481">
    <property type="entry name" value="RecA-like_protease"/>
    <property type="match status" value="1"/>
</dbReference>
<dbReference type="InterPro" id="IPR056599">
    <property type="entry name" value="AAA_lid_fung"/>
</dbReference>
<dbReference type="InterPro" id="IPR003959">
    <property type="entry name" value="ATPase_AAA_core"/>
</dbReference>
<dbReference type="InterPro" id="IPR003593">
    <property type="entry name" value="AAA+_ATPase"/>
</dbReference>
<gene>
    <name evidence="3" type="ORF">QBC38DRAFT_270190</name>
</gene>
<dbReference type="Proteomes" id="UP001301958">
    <property type="component" value="Unassembled WGS sequence"/>
</dbReference>
<reference evidence="3" key="2">
    <citation type="submission" date="2023-05" db="EMBL/GenBank/DDBJ databases">
        <authorList>
            <consortium name="Lawrence Berkeley National Laboratory"/>
            <person name="Steindorff A."/>
            <person name="Hensen N."/>
            <person name="Bonometti L."/>
            <person name="Westerberg I."/>
            <person name="Brannstrom I.O."/>
            <person name="Guillou S."/>
            <person name="Cros-Aarteil S."/>
            <person name="Calhoun S."/>
            <person name="Haridas S."/>
            <person name="Kuo A."/>
            <person name="Mondo S."/>
            <person name="Pangilinan J."/>
            <person name="Riley R."/>
            <person name="Labutti K."/>
            <person name="Andreopoulos B."/>
            <person name="Lipzen A."/>
            <person name="Chen C."/>
            <person name="Yanf M."/>
            <person name="Daum C."/>
            <person name="Ng V."/>
            <person name="Clum A."/>
            <person name="Ohm R."/>
            <person name="Martin F."/>
            <person name="Silar P."/>
            <person name="Natvig D."/>
            <person name="Lalanne C."/>
            <person name="Gautier V."/>
            <person name="Ament-Velasquez S.L."/>
            <person name="Kruys A."/>
            <person name="Hutchinson M.I."/>
            <person name="Powell A.J."/>
            <person name="Barry K."/>
            <person name="Miller A.N."/>
            <person name="Grigoriev I.V."/>
            <person name="Debuchy R."/>
            <person name="Gladieux P."/>
            <person name="Thoren M.H."/>
            <person name="Johannesson H."/>
        </authorList>
    </citation>
    <scope>NUCLEOTIDE SEQUENCE</scope>
    <source>
        <strain evidence="3">CBS 990.96</strain>
    </source>
</reference>
<dbReference type="EMBL" id="MU865373">
    <property type="protein sequence ID" value="KAK4225182.1"/>
    <property type="molecule type" value="Genomic_DNA"/>
</dbReference>
<feature type="compositionally biased region" description="Polar residues" evidence="1">
    <location>
        <begin position="1064"/>
        <end position="1079"/>
    </location>
</feature>
<keyword evidence="4" id="KW-1185">Reference proteome</keyword>
<proteinExistence type="predicted"/>
<accession>A0AAN7GUK9</accession>
<dbReference type="PANTHER" id="PTHR46411:SF3">
    <property type="entry name" value="AAA+ ATPASE DOMAIN-CONTAINING PROTEIN"/>
    <property type="match status" value="1"/>
</dbReference>
<reference evidence="3" key="1">
    <citation type="journal article" date="2023" name="Mol. Phylogenet. Evol.">
        <title>Genome-scale phylogeny and comparative genomics of the fungal order Sordariales.</title>
        <authorList>
            <person name="Hensen N."/>
            <person name="Bonometti L."/>
            <person name="Westerberg I."/>
            <person name="Brannstrom I.O."/>
            <person name="Guillou S."/>
            <person name="Cros-Aarteil S."/>
            <person name="Calhoun S."/>
            <person name="Haridas S."/>
            <person name="Kuo A."/>
            <person name="Mondo S."/>
            <person name="Pangilinan J."/>
            <person name="Riley R."/>
            <person name="LaButti K."/>
            <person name="Andreopoulos B."/>
            <person name="Lipzen A."/>
            <person name="Chen C."/>
            <person name="Yan M."/>
            <person name="Daum C."/>
            <person name="Ng V."/>
            <person name="Clum A."/>
            <person name="Steindorff A."/>
            <person name="Ohm R.A."/>
            <person name="Martin F."/>
            <person name="Silar P."/>
            <person name="Natvig D.O."/>
            <person name="Lalanne C."/>
            <person name="Gautier V."/>
            <person name="Ament-Velasquez S.L."/>
            <person name="Kruys A."/>
            <person name="Hutchinson M.I."/>
            <person name="Powell A.J."/>
            <person name="Barry K."/>
            <person name="Miller A.N."/>
            <person name="Grigoriev I.V."/>
            <person name="Debuchy R."/>
            <person name="Gladieux P."/>
            <person name="Hiltunen Thoren M."/>
            <person name="Johannesson H."/>
        </authorList>
    </citation>
    <scope>NUCLEOTIDE SEQUENCE</scope>
    <source>
        <strain evidence="3">CBS 990.96</strain>
    </source>
</reference>
<evidence type="ECO:0000313" key="3">
    <source>
        <dbReference type="EMBL" id="KAK4225182.1"/>
    </source>
</evidence>
<organism evidence="3 4">
    <name type="scientific">Podospora fimiseda</name>
    <dbReference type="NCBI Taxonomy" id="252190"/>
    <lineage>
        <taxon>Eukaryota</taxon>
        <taxon>Fungi</taxon>
        <taxon>Dikarya</taxon>
        <taxon>Ascomycota</taxon>
        <taxon>Pezizomycotina</taxon>
        <taxon>Sordariomycetes</taxon>
        <taxon>Sordariomycetidae</taxon>
        <taxon>Sordariales</taxon>
        <taxon>Podosporaceae</taxon>
        <taxon>Podospora</taxon>
    </lineage>
</organism>
<sequence>MNSPISHDGDYGRVDSALTERLRFLEEEIKFNRAEINKLDEKVATFEQPRRSYTSTTGPAHTEITDEADIIQEYTFLSAKKTIPKIRECSFAQFKNRFRADGGDGCYAVDVLVSGTLLPQEIEEEHKLRDKLFEHRGLTPATQIITAKDKGLAKAVKMANVSTDQMTKVQTQEKWPRRIRIQSPALLRILARVNEEKWTDRPRTYSRPFNSLIFQHPKMHQALEELEARWGAEVGPDSDDYLGNERVDLGPDSPNGFMDDVQEGVADSDEDSLYDSPNALRCMRAYVKYIDTKIIPACHQFDEKDVSSNATVRFSDLWYLFKTGELVYRQVEGELPDRRDIRTGKRIWKAYQIDSVPERLVASVSDDTEIRDAAVDNDDLAFTLACYYVDVDQTGDGEGFCIVKKRFRIEHFTGETLISALPIYPIRFCQDWEGRLEHSIKTGEKLISYMKTKHCAYSGWTLTRSPTGEPAQDSKGDPLLQPEHINSEVMVDFSEAFQQCPHWRPPRAVLRRKVAEAQTVQEEFRIRWWSGPNRAKLLGETTELIPNKSGVAVKLRNDYVSSDPFLIALAENSKRVQPTTEKDLTDDAKALLTGRVFGYVFQERKFALLAVERLRPSPKTGLALNLLKIPPIIKEAVWGSVEGHFLQKNAERKMEHAGASQDLIQGKGTGLFILLHGVPGVGKTATAEAIAQASGKPLFKITVGDLGMTPEKLETSLREIFRLASIWDCILLLDEVDTFFSQRSRADTATNKNALVSVFLRVLDYYDGILFLTTNRAGVLDEAFKSRIHYKINYQDLTLEQTLDIWKLNIQRVREIESGLAKVENRRPLVIKEDELLAFAAKRYNEPGDYYRVGRWNGRQIRNTFQVARSLAYYEYAQREAHWLREKAACAAAGKDDPPPLGAPILDVRHFETMYQITASFENYRVAIHGAADPDIALEMGYRDDNYSDPLTKNWQADYREQHHREAAVPTSTDGGSVDLGEPSARLQRPRDEPPVHDNFGQPSRAGHNLQHRHSFGSGQQPRKRSNSGVMNSPPPRYPSGGVPVPSPRYGPHRDSLPSIGRDYQSNYLATGSSPGGMSNYRLQPQYGTDGGPNNISSITPRGPSPGIGEGGVPLSGIGYSHGGRDYSQQEHYGGPSGANMPFSQSPVHARPGGGSWISGRGGGSGGGEYGYGGVGRRDSISRPAVQPETDLDVDEGYA</sequence>
<dbReference type="AlphaFoldDB" id="A0AAN7GUK9"/>
<name>A0AAN7GUK9_9PEZI</name>
<dbReference type="GO" id="GO:0005524">
    <property type="term" value="F:ATP binding"/>
    <property type="evidence" value="ECO:0007669"/>
    <property type="project" value="InterPro"/>
</dbReference>
<dbReference type="InterPro" id="IPR027417">
    <property type="entry name" value="P-loop_NTPase"/>
</dbReference>
<dbReference type="SUPFAM" id="SSF52540">
    <property type="entry name" value="P-loop containing nucleoside triphosphate hydrolases"/>
    <property type="match status" value="1"/>
</dbReference>
<dbReference type="Pfam" id="PF22942">
    <property type="entry name" value="DUF7025"/>
    <property type="match status" value="1"/>
</dbReference>